<dbReference type="InterPro" id="IPR029063">
    <property type="entry name" value="SAM-dependent_MTases_sf"/>
</dbReference>
<dbReference type="GO" id="GO:0003677">
    <property type="term" value="F:DNA binding"/>
    <property type="evidence" value="ECO:0007669"/>
    <property type="project" value="InterPro"/>
</dbReference>
<proteinExistence type="inferred from homology"/>
<keyword evidence="3" id="KW-0489">Methyltransferase</keyword>
<feature type="compositionally biased region" description="Low complexity" evidence="9">
    <location>
        <begin position="88"/>
        <end position="105"/>
    </location>
</feature>
<organism evidence="13 14">
    <name type="scientific">Haliangium ochraceum (strain DSM 14365 / JCM 11303 / SMP-2)</name>
    <dbReference type="NCBI Taxonomy" id="502025"/>
    <lineage>
        <taxon>Bacteria</taxon>
        <taxon>Pseudomonadati</taxon>
        <taxon>Myxococcota</taxon>
        <taxon>Polyangia</taxon>
        <taxon>Haliangiales</taxon>
        <taxon>Kofleriaceae</taxon>
        <taxon>Haliangium</taxon>
    </lineage>
</organism>
<dbReference type="AlphaFoldDB" id="D0LNE1"/>
<dbReference type="OrthoDB" id="9784823at2"/>
<dbReference type="InterPro" id="IPR022749">
    <property type="entry name" value="D12N6_MeTrfase_N"/>
</dbReference>
<dbReference type="KEGG" id="hoh:Hoch_2791"/>
<dbReference type="GO" id="GO:0009007">
    <property type="term" value="F:site-specific DNA-methyltransferase (adenine-specific) activity"/>
    <property type="evidence" value="ECO:0007669"/>
    <property type="project" value="UniProtKB-EC"/>
</dbReference>
<dbReference type="SMR" id="D0LNE1"/>
<evidence type="ECO:0000256" key="9">
    <source>
        <dbReference type="SAM" id="MobiDB-lite"/>
    </source>
</evidence>
<feature type="coiled-coil region" evidence="8">
    <location>
        <begin position="601"/>
        <end position="628"/>
    </location>
</feature>
<feature type="transmembrane region" description="Helical" evidence="10">
    <location>
        <begin position="493"/>
        <end position="517"/>
    </location>
</feature>
<dbReference type="SUPFAM" id="SSF53335">
    <property type="entry name" value="S-adenosyl-L-methionine-dependent methyltransferases"/>
    <property type="match status" value="1"/>
</dbReference>
<evidence type="ECO:0000256" key="5">
    <source>
        <dbReference type="ARBA" id="ARBA00022691"/>
    </source>
</evidence>
<keyword evidence="6" id="KW-0680">Restriction system</keyword>
<dbReference type="PRINTS" id="PR00507">
    <property type="entry name" value="N12N6MTFRASE"/>
</dbReference>
<dbReference type="Proteomes" id="UP000001880">
    <property type="component" value="Chromosome"/>
</dbReference>
<dbReference type="InterPro" id="IPR038333">
    <property type="entry name" value="T1MK-like_N_sf"/>
</dbReference>
<protein>
    <recommendedName>
        <fullName evidence="2">site-specific DNA-methyltransferase (adenine-specific)</fullName>
        <ecNumber evidence="2">2.1.1.72</ecNumber>
    </recommendedName>
</protein>
<keyword evidence="5" id="KW-0949">S-adenosyl-L-methionine</keyword>
<evidence type="ECO:0000256" key="1">
    <source>
        <dbReference type="ARBA" id="ARBA00006594"/>
    </source>
</evidence>
<reference evidence="13 14" key="1">
    <citation type="journal article" date="2010" name="Stand. Genomic Sci.">
        <title>Complete genome sequence of Haliangium ochraceum type strain (SMP-2).</title>
        <authorList>
            <consortium name="US DOE Joint Genome Institute (JGI-PGF)"/>
            <person name="Ivanova N."/>
            <person name="Daum C."/>
            <person name="Lang E."/>
            <person name="Abt B."/>
            <person name="Kopitz M."/>
            <person name="Saunders E."/>
            <person name="Lapidus A."/>
            <person name="Lucas S."/>
            <person name="Glavina Del Rio T."/>
            <person name="Nolan M."/>
            <person name="Tice H."/>
            <person name="Copeland A."/>
            <person name="Cheng J.F."/>
            <person name="Chen F."/>
            <person name="Bruce D."/>
            <person name="Goodwin L."/>
            <person name="Pitluck S."/>
            <person name="Mavromatis K."/>
            <person name="Pati A."/>
            <person name="Mikhailova N."/>
            <person name="Chen A."/>
            <person name="Palaniappan K."/>
            <person name="Land M."/>
            <person name="Hauser L."/>
            <person name="Chang Y.J."/>
            <person name="Jeffries C.D."/>
            <person name="Detter J.C."/>
            <person name="Brettin T."/>
            <person name="Rohde M."/>
            <person name="Goker M."/>
            <person name="Bristow J."/>
            <person name="Markowitz V."/>
            <person name="Eisen J.A."/>
            <person name="Hugenholtz P."/>
            <person name="Kyrpides N.C."/>
            <person name="Klenk H.P."/>
        </authorList>
    </citation>
    <scope>NUCLEOTIDE SEQUENCE [LARGE SCALE GENOMIC DNA]</scope>
    <source>
        <strain evidence="14">DSM 14365 / CIP 107738 / JCM 11303 / AJ 13395 / SMP-2</strain>
    </source>
</reference>
<dbReference type="InterPro" id="IPR003356">
    <property type="entry name" value="DNA_methylase_A-5"/>
</dbReference>
<evidence type="ECO:0000256" key="8">
    <source>
        <dbReference type="SAM" id="Coils"/>
    </source>
</evidence>
<evidence type="ECO:0000259" key="11">
    <source>
        <dbReference type="Pfam" id="PF02384"/>
    </source>
</evidence>
<gene>
    <name evidence="13" type="ordered locus">Hoch_2791</name>
</gene>
<dbReference type="PANTHER" id="PTHR42933:SF3">
    <property type="entry name" value="TYPE I RESTRICTION ENZYME MJAVIII METHYLASE SUBUNIT"/>
    <property type="match status" value="1"/>
</dbReference>
<evidence type="ECO:0000313" key="13">
    <source>
        <dbReference type="EMBL" id="ACY15318.1"/>
    </source>
</evidence>
<dbReference type="Gene3D" id="1.20.1260.30">
    <property type="match status" value="1"/>
</dbReference>
<evidence type="ECO:0000313" key="14">
    <source>
        <dbReference type="Proteomes" id="UP000001880"/>
    </source>
</evidence>
<dbReference type="InterPro" id="IPR051537">
    <property type="entry name" value="DNA_Adenine_Mtase"/>
</dbReference>
<dbReference type="Pfam" id="PF12161">
    <property type="entry name" value="HsdM_N"/>
    <property type="match status" value="1"/>
</dbReference>
<evidence type="ECO:0000256" key="3">
    <source>
        <dbReference type="ARBA" id="ARBA00022603"/>
    </source>
</evidence>
<dbReference type="GO" id="GO:0008170">
    <property type="term" value="F:N-methyltransferase activity"/>
    <property type="evidence" value="ECO:0007669"/>
    <property type="project" value="InterPro"/>
</dbReference>
<evidence type="ECO:0000256" key="6">
    <source>
        <dbReference type="ARBA" id="ARBA00022747"/>
    </source>
</evidence>
<evidence type="ECO:0000256" key="4">
    <source>
        <dbReference type="ARBA" id="ARBA00022679"/>
    </source>
</evidence>
<dbReference type="HOGENOM" id="CLU_013049_4_2_7"/>
<comment type="catalytic activity">
    <reaction evidence="7">
        <text>a 2'-deoxyadenosine in DNA + S-adenosyl-L-methionine = an N(6)-methyl-2'-deoxyadenosine in DNA + S-adenosyl-L-homocysteine + H(+)</text>
        <dbReference type="Rhea" id="RHEA:15197"/>
        <dbReference type="Rhea" id="RHEA-COMP:12418"/>
        <dbReference type="Rhea" id="RHEA-COMP:12419"/>
        <dbReference type="ChEBI" id="CHEBI:15378"/>
        <dbReference type="ChEBI" id="CHEBI:57856"/>
        <dbReference type="ChEBI" id="CHEBI:59789"/>
        <dbReference type="ChEBI" id="CHEBI:90615"/>
        <dbReference type="ChEBI" id="CHEBI:90616"/>
        <dbReference type="EC" id="2.1.1.72"/>
    </reaction>
</comment>
<keyword evidence="14" id="KW-1185">Reference proteome</keyword>
<dbReference type="eggNOG" id="COG0286">
    <property type="taxonomic scope" value="Bacteria"/>
</dbReference>
<feature type="domain" description="DNA methylase adenine-specific" evidence="11">
    <location>
        <begin position="287"/>
        <end position="597"/>
    </location>
</feature>
<keyword evidence="10" id="KW-0812">Transmembrane</keyword>
<dbReference type="GO" id="GO:0009307">
    <property type="term" value="P:DNA restriction-modification system"/>
    <property type="evidence" value="ECO:0007669"/>
    <property type="project" value="UniProtKB-KW"/>
</dbReference>
<keyword evidence="10" id="KW-1133">Transmembrane helix</keyword>
<dbReference type="Pfam" id="PF02384">
    <property type="entry name" value="N6_Mtase"/>
    <property type="match status" value="1"/>
</dbReference>
<dbReference type="EMBL" id="CP001804">
    <property type="protein sequence ID" value="ACY15318.1"/>
    <property type="molecule type" value="Genomic_DNA"/>
</dbReference>
<feature type="region of interest" description="Disordered" evidence="9">
    <location>
        <begin position="88"/>
        <end position="115"/>
    </location>
</feature>
<dbReference type="STRING" id="502025.Hoch_2791"/>
<feature type="domain" description="N6 adenine-specific DNA methyltransferase N-terminal" evidence="12">
    <location>
        <begin position="143"/>
        <end position="274"/>
    </location>
</feature>
<evidence type="ECO:0000256" key="10">
    <source>
        <dbReference type="SAM" id="Phobius"/>
    </source>
</evidence>
<name>D0LNE1_HALO1</name>
<keyword evidence="10" id="KW-0472">Membrane</keyword>
<evidence type="ECO:0000256" key="7">
    <source>
        <dbReference type="ARBA" id="ARBA00047942"/>
    </source>
</evidence>
<dbReference type="REBASE" id="22280">
    <property type="entry name" value="M.HocORF2791P"/>
</dbReference>
<accession>D0LNE1</accession>
<dbReference type="GO" id="GO:0032259">
    <property type="term" value="P:methylation"/>
    <property type="evidence" value="ECO:0007669"/>
    <property type="project" value="UniProtKB-KW"/>
</dbReference>
<dbReference type="EC" id="2.1.1.72" evidence="2"/>
<comment type="similarity">
    <text evidence="1">Belongs to the N(4)/N(6)-methyltransferase family.</text>
</comment>
<dbReference type="PANTHER" id="PTHR42933">
    <property type="entry name" value="SLR6095 PROTEIN"/>
    <property type="match status" value="1"/>
</dbReference>
<evidence type="ECO:0000256" key="2">
    <source>
        <dbReference type="ARBA" id="ARBA00011900"/>
    </source>
</evidence>
<evidence type="ECO:0000259" key="12">
    <source>
        <dbReference type="Pfam" id="PF12161"/>
    </source>
</evidence>
<keyword evidence="8" id="KW-0175">Coiled coil</keyword>
<sequence>MPTKRQILHEISKNELLPFLDRWQLEVDDRRVKEQLVEALARSKRARLEELLGELSRDTLKAVCRALDLDDTGRAKLTLIDRLLGRESSPASTDADADAPSKSPARSTSKPKPAPVIDDQAEAELAATEAELAATEQLTTAQLERYLWAAADILRGQIDSSDYKNYIFGLLFLKRLSDVFEEEAEKLTAEGLPAAVAWNDPDEHQFFVPERARWSEIAKVATGIGEALNVACAALEEANSGLDGVLEGIDFNDERRLGNTKNRDAVLARLVQHFGQLSLKNADLSEPDMLGRAYEYLIEKFADDAGKKGGEFYTPRKVVQLIVELLAPTAGMRISDPTCGSGGMLIECAHYVERQGGNPRNLTLHGQEKNLGTWAICKMNMLLHGLPSARIEKGDTIRDPRLLDNGALLVYDRVIANPPFSLDEWGVEVAEGDGHGRFRFGLPPKTKGDLAFLQHMVATLNEGGRLGVVMPHGVLFRGSSEGRIRSKLLAEDLFEAVIGLAPNLFYGTGIPAAVLVLSRDKARARKGKVLFVDASSEFEAGSAQNYLRDVHVTKIARAFHEYRDVERFARVVPLAEIEQNEGNLNISRYVDTSQEEERIDVAAAVARLRELEAARDEAEATMHRFLEELGYGG</sequence>
<dbReference type="Gene3D" id="3.40.50.150">
    <property type="entry name" value="Vaccinia Virus protein VP39"/>
    <property type="match status" value="1"/>
</dbReference>
<keyword evidence="4" id="KW-0808">Transferase</keyword>